<dbReference type="SMART" id="SM00205">
    <property type="entry name" value="THN"/>
    <property type="match status" value="1"/>
</dbReference>
<gene>
    <name evidence="3" type="ORF">NQ315_006508</name>
</gene>
<feature type="signal peptide" evidence="2">
    <location>
        <begin position="1"/>
        <end position="22"/>
    </location>
</feature>
<name>A0AAV8W043_9CUCU</name>
<dbReference type="Pfam" id="PF00314">
    <property type="entry name" value="Thaumatin"/>
    <property type="match status" value="1"/>
</dbReference>
<evidence type="ECO:0000313" key="4">
    <source>
        <dbReference type="Proteomes" id="UP001159042"/>
    </source>
</evidence>
<sequence length="215" mass="23463">MRQFATMFKLVVGVVLLATVYAVDFEIRNKEIGAIWVGIQGNDGKTPLAGGGFILEAGASTDWNAGVTEELPPASLAEITLHGWGDLDYYDISLVDGFNIPVAFEPVNGNGDGSQYSCAKAKCEHHYNDDCPAELQLTTEHGVVGCKSACLAFDTDEYCCRGSHGTPETCKSSDWAQDYPAYFKKWCPDAYSYAYDDHKSTFTCQASKYIVTFGI</sequence>
<dbReference type="PANTHER" id="PTHR31048">
    <property type="entry name" value="OS03G0233200 PROTEIN"/>
    <property type="match status" value="1"/>
</dbReference>
<reference evidence="3 4" key="1">
    <citation type="journal article" date="2023" name="Insect Mol. Biol.">
        <title>Genome sequencing provides insights into the evolution of gene families encoding plant cell wall-degrading enzymes in longhorned beetles.</title>
        <authorList>
            <person name="Shin N.R."/>
            <person name="Okamura Y."/>
            <person name="Kirsch R."/>
            <person name="Pauchet Y."/>
        </authorList>
    </citation>
    <scope>NUCLEOTIDE SEQUENCE [LARGE SCALE GENOMIC DNA]</scope>
    <source>
        <strain evidence="3">EAD_L_NR</strain>
    </source>
</reference>
<dbReference type="PROSITE" id="PS51367">
    <property type="entry name" value="THAUMATIN_2"/>
    <property type="match status" value="1"/>
</dbReference>
<feature type="chain" id="PRO_5043608675" description="Thaumatin-like protein" evidence="2">
    <location>
        <begin position="23"/>
        <end position="215"/>
    </location>
</feature>
<evidence type="ECO:0008006" key="5">
    <source>
        <dbReference type="Google" id="ProtNLM"/>
    </source>
</evidence>
<dbReference type="InterPro" id="IPR001938">
    <property type="entry name" value="Thaumatin"/>
</dbReference>
<keyword evidence="1" id="KW-1015">Disulfide bond</keyword>
<feature type="disulfide bond" evidence="1">
    <location>
        <begin position="118"/>
        <end position="204"/>
    </location>
</feature>
<accession>A0AAV8W043</accession>
<dbReference type="Gene3D" id="2.60.110.10">
    <property type="entry name" value="Thaumatin"/>
    <property type="match status" value="1"/>
</dbReference>
<keyword evidence="2" id="KW-0732">Signal</keyword>
<feature type="disulfide bond" evidence="1">
    <location>
        <begin position="131"/>
        <end position="146"/>
    </location>
</feature>
<protein>
    <recommendedName>
        <fullName evidence="5">Thaumatin-like protein</fullName>
    </recommendedName>
</protein>
<comment type="caution">
    <text evidence="3">The sequence shown here is derived from an EMBL/GenBank/DDBJ whole genome shotgun (WGS) entry which is preliminary data.</text>
</comment>
<dbReference type="PIRSF" id="PIRSF002703">
    <property type="entry name" value="Thaumatin"/>
    <property type="match status" value="1"/>
</dbReference>
<evidence type="ECO:0000256" key="1">
    <source>
        <dbReference type="PIRSR" id="PIRSR002703-1"/>
    </source>
</evidence>
<feature type="disulfide bond" evidence="1">
    <location>
        <begin position="160"/>
        <end position="170"/>
    </location>
</feature>
<feature type="disulfide bond" evidence="1">
    <location>
        <begin position="123"/>
        <end position="187"/>
    </location>
</feature>
<organism evidence="3 4">
    <name type="scientific">Exocentrus adspersus</name>
    <dbReference type="NCBI Taxonomy" id="1586481"/>
    <lineage>
        <taxon>Eukaryota</taxon>
        <taxon>Metazoa</taxon>
        <taxon>Ecdysozoa</taxon>
        <taxon>Arthropoda</taxon>
        <taxon>Hexapoda</taxon>
        <taxon>Insecta</taxon>
        <taxon>Pterygota</taxon>
        <taxon>Neoptera</taxon>
        <taxon>Endopterygota</taxon>
        <taxon>Coleoptera</taxon>
        <taxon>Polyphaga</taxon>
        <taxon>Cucujiformia</taxon>
        <taxon>Chrysomeloidea</taxon>
        <taxon>Cerambycidae</taxon>
        <taxon>Lamiinae</taxon>
        <taxon>Acanthocinini</taxon>
        <taxon>Exocentrus</taxon>
    </lineage>
</organism>
<feature type="disulfide bond" evidence="1">
    <location>
        <begin position="150"/>
        <end position="159"/>
    </location>
</feature>
<dbReference type="SUPFAM" id="SSF49870">
    <property type="entry name" value="Osmotin, thaumatin-like protein"/>
    <property type="match status" value="1"/>
</dbReference>
<dbReference type="EMBL" id="JANEYG010000016">
    <property type="protein sequence ID" value="KAJ8919978.1"/>
    <property type="molecule type" value="Genomic_DNA"/>
</dbReference>
<evidence type="ECO:0000313" key="3">
    <source>
        <dbReference type="EMBL" id="KAJ8919978.1"/>
    </source>
</evidence>
<dbReference type="AlphaFoldDB" id="A0AAV8W043"/>
<dbReference type="Proteomes" id="UP001159042">
    <property type="component" value="Unassembled WGS sequence"/>
</dbReference>
<keyword evidence="4" id="KW-1185">Reference proteome</keyword>
<evidence type="ECO:0000256" key="2">
    <source>
        <dbReference type="SAM" id="SignalP"/>
    </source>
</evidence>
<proteinExistence type="predicted"/>
<dbReference type="InterPro" id="IPR037176">
    <property type="entry name" value="Osmotin/thaumatin-like_sf"/>
</dbReference>